<comment type="caution">
    <text evidence="3">The sequence shown here is derived from an EMBL/GenBank/DDBJ whole genome shotgun (WGS) entry which is preliminary data.</text>
</comment>
<keyword evidence="4" id="KW-1185">Reference proteome</keyword>
<dbReference type="EMBL" id="LTDM01000065">
    <property type="protein sequence ID" value="OLS01578.1"/>
    <property type="molecule type" value="Genomic_DNA"/>
</dbReference>
<dbReference type="OrthoDB" id="9786516at2"/>
<proteinExistence type="predicted"/>
<dbReference type="Proteomes" id="UP000186112">
    <property type="component" value="Unassembled WGS sequence"/>
</dbReference>
<dbReference type="NCBIfam" id="TIGR01554">
    <property type="entry name" value="major_cap_HK97"/>
    <property type="match status" value="1"/>
</dbReference>
<name>A0A1U7M303_TISCR</name>
<evidence type="ECO:0000313" key="4">
    <source>
        <dbReference type="Proteomes" id="UP000186112"/>
    </source>
</evidence>
<dbReference type="Gene3D" id="3.30.2320.10">
    <property type="entry name" value="hypothetical protein PF0899 domain"/>
    <property type="match status" value="1"/>
</dbReference>
<dbReference type="SUPFAM" id="SSF56563">
    <property type="entry name" value="Major capsid protein gp5"/>
    <property type="match status" value="1"/>
</dbReference>
<reference evidence="3 4" key="1">
    <citation type="submission" date="2016-02" db="EMBL/GenBank/DDBJ databases">
        <title>Genome sequence of Tissierella creatinophila DSM 6911.</title>
        <authorList>
            <person name="Poehlein A."/>
            <person name="Daniel R."/>
        </authorList>
    </citation>
    <scope>NUCLEOTIDE SEQUENCE [LARGE SCALE GENOMIC DNA]</scope>
    <source>
        <strain evidence="3 4">DSM 6911</strain>
    </source>
</reference>
<evidence type="ECO:0000313" key="3">
    <source>
        <dbReference type="EMBL" id="OLS01578.1"/>
    </source>
</evidence>
<protein>
    <submittedName>
        <fullName evidence="3">Phage capsid family protein</fullName>
    </submittedName>
</protein>
<dbReference type="AlphaFoldDB" id="A0A1U7M303"/>
<dbReference type="InterPro" id="IPR054612">
    <property type="entry name" value="Phage_capsid-like_C"/>
</dbReference>
<evidence type="ECO:0000256" key="1">
    <source>
        <dbReference type="ARBA" id="ARBA00004328"/>
    </source>
</evidence>
<gene>
    <name evidence="3" type="ORF">TICRE_24020</name>
</gene>
<dbReference type="RefSeq" id="WP_046391898.1">
    <property type="nucleotide sequence ID" value="NZ_LTDM01000065.1"/>
</dbReference>
<dbReference type="Gene3D" id="3.30.2400.10">
    <property type="entry name" value="Major capsid protein gp5"/>
    <property type="match status" value="1"/>
</dbReference>
<dbReference type="InterPro" id="IPR024455">
    <property type="entry name" value="Phage_capsid"/>
</dbReference>
<organism evidence="3 4">
    <name type="scientific">Tissierella creatinophila DSM 6911</name>
    <dbReference type="NCBI Taxonomy" id="1123403"/>
    <lineage>
        <taxon>Bacteria</taxon>
        <taxon>Bacillati</taxon>
        <taxon>Bacillota</taxon>
        <taxon>Tissierellia</taxon>
        <taxon>Tissierellales</taxon>
        <taxon>Tissierellaceae</taxon>
        <taxon>Tissierella</taxon>
    </lineage>
</organism>
<sequence length="398" mass="44004">MTITEMRNKRKKLIETMDGFLDTHKTKNGTLSAEDDKTYKTMEDEITELTNEIHRMERREEIEAELEKPVSKPIIEKPMNGRLDNSEIKTGRAADSYKTAMLSALRSNFRNVSNVLQEGVDADGGYLVPEEYDSRLIDGLEEENIIRKLGHRITTSGERKINIAATKPAAAWIDEGEALTFSDATFSQINLDAHKLHVAVKVTEELLYDNAFQLENYIIEEFYKALANAEEDAFINGNGTGKPLGILAASGGAEVGVTTASATAITADEVINLVYSLKRPYRKNAVFILNDQTIAALRKLKDGNGAYMWQAALVAGEPDKLLGYPVYTSAYMPTIEAGAKTIIFGDLSYYNIGDRGSRSFAELRELFAGNGMVGFVAKERVDGKLVLPEAIKVLQQKA</sequence>
<feature type="domain" description="Phage capsid-like C-terminal" evidence="2">
    <location>
        <begin position="124"/>
        <end position="395"/>
    </location>
</feature>
<evidence type="ECO:0000259" key="2">
    <source>
        <dbReference type="Pfam" id="PF05065"/>
    </source>
</evidence>
<comment type="subcellular location">
    <subcellularLocation>
        <location evidence="1">Virion</location>
    </subcellularLocation>
</comment>
<dbReference type="Pfam" id="PF05065">
    <property type="entry name" value="Phage_capsid"/>
    <property type="match status" value="1"/>
</dbReference>
<accession>A0A1U7M303</accession>